<dbReference type="GO" id="GO:0046872">
    <property type="term" value="F:metal ion binding"/>
    <property type="evidence" value="ECO:0007669"/>
    <property type="project" value="UniProtKB-KW"/>
</dbReference>
<evidence type="ECO:0000256" key="6">
    <source>
        <dbReference type="SAM" id="SignalP"/>
    </source>
</evidence>
<dbReference type="AlphaFoldDB" id="A0A7M2WPI0"/>
<organism evidence="8 9">
    <name type="scientific">Humisphaera borealis</name>
    <dbReference type="NCBI Taxonomy" id="2807512"/>
    <lineage>
        <taxon>Bacteria</taxon>
        <taxon>Pseudomonadati</taxon>
        <taxon>Planctomycetota</taxon>
        <taxon>Phycisphaerae</taxon>
        <taxon>Tepidisphaerales</taxon>
        <taxon>Tepidisphaeraceae</taxon>
        <taxon>Humisphaera</taxon>
    </lineage>
</organism>
<keyword evidence="3" id="KW-0378">Hydrolase</keyword>
<dbReference type="InterPro" id="IPR050738">
    <property type="entry name" value="Sulfatase"/>
</dbReference>
<dbReference type="CDD" id="cd16143">
    <property type="entry name" value="ARS_like"/>
    <property type="match status" value="1"/>
</dbReference>
<evidence type="ECO:0000256" key="3">
    <source>
        <dbReference type="ARBA" id="ARBA00022801"/>
    </source>
</evidence>
<accession>A0A7M2WPI0</accession>
<sequence>MKHLPVLLAVLLMASLSAFAAAAASVGKPNIVIILADDLGYGDVQCNNPDRGKIATPHIDKLASQGMRFTDGHSSSGVCTPSRYSLLTGRYHWRTSLQKGVLGGMSKPLIPPDRLTLAGLVKAHGYDTACVGKWHLGMTMPTPITEGSIKDGPTTHGFDYYFGISASLDMPPYAFIENDRFTESPTAKKSLLWIGGKEESRLGPAAPGFESEQVLPMFVRKSADWIAARKDKPFLLYLALNSPHTPVAPTQEWKGKSGLGDYADFVMQTDAAVGDVLAALATAGVADNTLVILTSDNGCAPYVGTKVSANPRDSNEGMEAVKDLEKKGHFPSGPLRGYKADAWEGGHHVPFIARWPTAVAAGTVCNQLVQQADLMATIADILGDKLPDNAGEDSFSLLPLLKGNDQPVRPNAVSAAMGGVPSVRQGHWKYIAAPGSGGWGKGGDQSQPVQLYNLADDLAETKNLAAAMPEKVAELKALLEKLITEGRSTPGARQKNDVEVKRFPAEAAETPKKKAKAGK</sequence>
<gene>
    <name evidence="8" type="ORF">IPV69_13870</name>
</gene>
<feature type="region of interest" description="Disordered" evidence="5">
    <location>
        <begin position="484"/>
        <end position="519"/>
    </location>
</feature>
<dbReference type="InterPro" id="IPR024607">
    <property type="entry name" value="Sulfatase_CS"/>
</dbReference>
<name>A0A7M2WPI0_9BACT</name>
<dbReference type="PROSITE" id="PS00149">
    <property type="entry name" value="SULFATASE_2"/>
    <property type="match status" value="1"/>
</dbReference>
<dbReference type="EMBL" id="CP063458">
    <property type="protein sequence ID" value="QOV87378.1"/>
    <property type="molecule type" value="Genomic_DNA"/>
</dbReference>
<feature type="domain" description="Sulfatase N-terminal" evidence="7">
    <location>
        <begin position="29"/>
        <end position="383"/>
    </location>
</feature>
<feature type="signal peptide" evidence="6">
    <location>
        <begin position="1"/>
        <end position="20"/>
    </location>
</feature>
<keyword evidence="2" id="KW-0479">Metal-binding</keyword>
<reference evidence="8 9" key="1">
    <citation type="submission" date="2020-10" db="EMBL/GenBank/DDBJ databases">
        <title>Wide distribution of Phycisphaera-like planctomycetes from WD2101 soil group in peatlands and genome analysis of the first cultivated representative.</title>
        <authorList>
            <person name="Dedysh S.N."/>
            <person name="Beletsky A.V."/>
            <person name="Ivanova A."/>
            <person name="Kulichevskaya I.S."/>
            <person name="Suzina N.E."/>
            <person name="Philippov D.A."/>
            <person name="Rakitin A.L."/>
            <person name="Mardanov A.V."/>
            <person name="Ravin N.V."/>
        </authorList>
    </citation>
    <scope>NUCLEOTIDE SEQUENCE [LARGE SCALE GENOMIC DNA]</scope>
    <source>
        <strain evidence="8 9">M1803</strain>
    </source>
</reference>
<feature type="compositionally biased region" description="Basic and acidic residues" evidence="5">
    <location>
        <begin position="494"/>
        <end position="512"/>
    </location>
</feature>
<dbReference type="InterPro" id="IPR000917">
    <property type="entry name" value="Sulfatase_N"/>
</dbReference>
<dbReference type="KEGG" id="hbs:IPV69_13870"/>
<proteinExistence type="inferred from homology"/>
<evidence type="ECO:0000256" key="4">
    <source>
        <dbReference type="ARBA" id="ARBA00022837"/>
    </source>
</evidence>
<dbReference type="Proteomes" id="UP000593765">
    <property type="component" value="Chromosome"/>
</dbReference>
<evidence type="ECO:0000256" key="1">
    <source>
        <dbReference type="ARBA" id="ARBA00008779"/>
    </source>
</evidence>
<dbReference type="Pfam" id="PF00884">
    <property type="entry name" value="Sulfatase"/>
    <property type="match status" value="1"/>
</dbReference>
<dbReference type="GO" id="GO:0004065">
    <property type="term" value="F:arylsulfatase activity"/>
    <property type="evidence" value="ECO:0007669"/>
    <property type="project" value="TreeGrafter"/>
</dbReference>
<dbReference type="Gene3D" id="3.40.720.10">
    <property type="entry name" value="Alkaline Phosphatase, subunit A"/>
    <property type="match status" value="1"/>
</dbReference>
<dbReference type="InterPro" id="IPR017850">
    <property type="entry name" value="Alkaline_phosphatase_core_sf"/>
</dbReference>
<dbReference type="SUPFAM" id="SSF53649">
    <property type="entry name" value="Alkaline phosphatase-like"/>
    <property type="match status" value="1"/>
</dbReference>
<evidence type="ECO:0000256" key="5">
    <source>
        <dbReference type="SAM" id="MobiDB-lite"/>
    </source>
</evidence>
<evidence type="ECO:0000259" key="7">
    <source>
        <dbReference type="Pfam" id="PF00884"/>
    </source>
</evidence>
<feature type="chain" id="PRO_5034450733" evidence="6">
    <location>
        <begin position="21"/>
        <end position="519"/>
    </location>
</feature>
<comment type="similarity">
    <text evidence="1">Belongs to the sulfatase family.</text>
</comment>
<keyword evidence="9" id="KW-1185">Reference proteome</keyword>
<keyword evidence="4" id="KW-0106">Calcium</keyword>
<keyword evidence="6" id="KW-0732">Signal</keyword>
<dbReference type="Gene3D" id="3.30.1120.10">
    <property type="match status" value="1"/>
</dbReference>
<dbReference type="PANTHER" id="PTHR42693">
    <property type="entry name" value="ARYLSULFATASE FAMILY MEMBER"/>
    <property type="match status" value="1"/>
</dbReference>
<dbReference type="PROSITE" id="PS00523">
    <property type="entry name" value="SULFATASE_1"/>
    <property type="match status" value="1"/>
</dbReference>
<evidence type="ECO:0000313" key="8">
    <source>
        <dbReference type="EMBL" id="QOV87378.1"/>
    </source>
</evidence>
<evidence type="ECO:0000256" key="2">
    <source>
        <dbReference type="ARBA" id="ARBA00022723"/>
    </source>
</evidence>
<dbReference type="RefSeq" id="WP_206290278.1">
    <property type="nucleotide sequence ID" value="NZ_CP063458.1"/>
</dbReference>
<dbReference type="PANTHER" id="PTHR42693:SF53">
    <property type="entry name" value="ENDO-4-O-SULFATASE"/>
    <property type="match status" value="1"/>
</dbReference>
<protein>
    <submittedName>
        <fullName evidence="8">Arylsulfatase</fullName>
    </submittedName>
</protein>
<evidence type="ECO:0000313" key="9">
    <source>
        <dbReference type="Proteomes" id="UP000593765"/>
    </source>
</evidence>